<reference evidence="1" key="1">
    <citation type="submission" date="2021-08" db="EMBL/GenBank/DDBJ databases">
        <title>The first chromosome-level gecko genome reveals the dynamic sex chromosomes of Neotropical dwarf geckos (Sphaerodactylidae: Sphaerodactylus).</title>
        <authorList>
            <person name="Pinto B.J."/>
            <person name="Keating S.E."/>
            <person name="Gamble T."/>
        </authorList>
    </citation>
    <scope>NUCLEOTIDE SEQUENCE</scope>
    <source>
        <strain evidence="1">TG3544</strain>
    </source>
</reference>
<evidence type="ECO:0000313" key="2">
    <source>
        <dbReference type="Proteomes" id="UP000827872"/>
    </source>
</evidence>
<name>A0ACB8E6I6_9SAUR</name>
<dbReference type="Proteomes" id="UP000827872">
    <property type="component" value="Linkage Group LG10"/>
</dbReference>
<sequence>MEKHVSSMKVCLWQILCTPTDPCHLLSPPCFTEEDKYSLEALRTIHKQMDDDKDGGIEVEESDEGILFPPKKRIPKWPTADFLRRIPCRICRAEATRASSSPSKATKNSGAPRTAQISLQSPQTEFRQNRQTLSLRAAEQPASTSCQLQIGLRRFCEAAPATLEFCSADASGEGQGGEGTPRAAIQLNDGVKR</sequence>
<keyword evidence="2" id="KW-1185">Reference proteome</keyword>
<dbReference type="EMBL" id="CM037623">
    <property type="protein sequence ID" value="KAH7988099.1"/>
    <property type="molecule type" value="Genomic_DNA"/>
</dbReference>
<gene>
    <name evidence="1" type="ORF">K3G42_006044</name>
</gene>
<comment type="caution">
    <text evidence="1">The sequence shown here is derived from an EMBL/GenBank/DDBJ whole genome shotgun (WGS) entry which is preliminary data.</text>
</comment>
<accession>A0ACB8E6I6</accession>
<protein>
    <submittedName>
        <fullName evidence="1">Uncharacterized protein</fullName>
    </submittedName>
</protein>
<evidence type="ECO:0000313" key="1">
    <source>
        <dbReference type="EMBL" id="KAH7988099.1"/>
    </source>
</evidence>
<proteinExistence type="predicted"/>
<organism evidence="1 2">
    <name type="scientific">Sphaerodactylus townsendi</name>
    <dbReference type="NCBI Taxonomy" id="933632"/>
    <lineage>
        <taxon>Eukaryota</taxon>
        <taxon>Metazoa</taxon>
        <taxon>Chordata</taxon>
        <taxon>Craniata</taxon>
        <taxon>Vertebrata</taxon>
        <taxon>Euteleostomi</taxon>
        <taxon>Lepidosauria</taxon>
        <taxon>Squamata</taxon>
        <taxon>Bifurcata</taxon>
        <taxon>Gekkota</taxon>
        <taxon>Sphaerodactylidae</taxon>
        <taxon>Sphaerodactylus</taxon>
    </lineage>
</organism>